<evidence type="ECO:0000256" key="7">
    <source>
        <dbReference type="ARBA" id="ARBA00022989"/>
    </source>
</evidence>
<dbReference type="Pfam" id="PF22939">
    <property type="entry name" value="WHD_GPIID"/>
    <property type="match status" value="1"/>
</dbReference>
<feature type="repeat" description="ANK" evidence="9">
    <location>
        <begin position="1273"/>
        <end position="1296"/>
    </location>
</feature>
<accession>A0A6V8GYY9</accession>
<dbReference type="InterPro" id="IPR055497">
    <property type="entry name" value="DUF7069"/>
</dbReference>
<protein>
    <recommendedName>
        <fullName evidence="20">NWD NACHT-NTPase N-terminal domain-containing protein</fullName>
    </recommendedName>
</protein>
<keyword evidence="7 12" id="KW-1133">Transmembrane helix</keyword>
<feature type="transmembrane region" description="Helical" evidence="12">
    <location>
        <begin position="211"/>
        <end position="229"/>
    </location>
</feature>
<evidence type="ECO:0000313" key="19">
    <source>
        <dbReference type="Proteomes" id="UP000053095"/>
    </source>
</evidence>
<dbReference type="GO" id="GO:0016757">
    <property type="term" value="F:glycosyltransferase activity"/>
    <property type="evidence" value="ECO:0007669"/>
    <property type="project" value="UniProtKB-KW"/>
</dbReference>
<keyword evidence="8 12" id="KW-0472">Membrane</keyword>
<evidence type="ECO:0008006" key="20">
    <source>
        <dbReference type="Google" id="ProtNLM"/>
    </source>
</evidence>
<feature type="compositionally biased region" description="Basic and acidic residues" evidence="11">
    <location>
        <begin position="1386"/>
        <end position="1398"/>
    </location>
</feature>
<feature type="coiled-coil region" evidence="10">
    <location>
        <begin position="294"/>
        <end position="321"/>
    </location>
</feature>
<keyword evidence="2" id="KW-0328">Glycosyltransferase</keyword>
<gene>
    <name evidence="18" type="ORF">TCE0_015f01725</name>
</gene>
<keyword evidence="4 12" id="KW-0812">Transmembrane</keyword>
<feature type="region of interest" description="Disordered" evidence="11">
    <location>
        <begin position="1372"/>
        <end position="1398"/>
    </location>
</feature>
<dbReference type="GO" id="GO:0016020">
    <property type="term" value="C:membrane"/>
    <property type="evidence" value="ECO:0007669"/>
    <property type="project" value="UniProtKB-SubCell"/>
</dbReference>
<evidence type="ECO:0000313" key="18">
    <source>
        <dbReference type="EMBL" id="GAM34260.1"/>
    </source>
</evidence>
<feature type="domain" description="NWD NACHT-NTPase N-terminal" evidence="14">
    <location>
        <begin position="295"/>
        <end position="520"/>
    </location>
</feature>
<dbReference type="PROSITE" id="PS50297">
    <property type="entry name" value="ANK_REP_REGION"/>
    <property type="match status" value="3"/>
</dbReference>
<evidence type="ECO:0000256" key="4">
    <source>
        <dbReference type="ARBA" id="ARBA00022692"/>
    </source>
</evidence>
<feature type="repeat" description="ANK" evidence="9">
    <location>
        <begin position="1199"/>
        <end position="1228"/>
    </location>
</feature>
<keyword evidence="5" id="KW-0677">Repeat</keyword>
<evidence type="ECO:0000256" key="6">
    <source>
        <dbReference type="ARBA" id="ARBA00022968"/>
    </source>
</evidence>
<evidence type="ECO:0000259" key="17">
    <source>
        <dbReference type="Pfam" id="PF24883"/>
    </source>
</evidence>
<dbReference type="InterPro" id="IPR036770">
    <property type="entry name" value="Ankyrin_rpt-contain_sf"/>
</dbReference>
<feature type="region of interest" description="Disordered" evidence="11">
    <location>
        <begin position="239"/>
        <end position="288"/>
    </location>
</feature>
<keyword evidence="19" id="KW-1185">Reference proteome</keyword>
<dbReference type="Pfam" id="PF00023">
    <property type="entry name" value="Ank"/>
    <property type="match status" value="1"/>
</dbReference>
<evidence type="ECO:0000256" key="12">
    <source>
        <dbReference type="SAM" id="Phobius"/>
    </source>
</evidence>
<dbReference type="InterPro" id="IPR002110">
    <property type="entry name" value="Ankyrin_rpt"/>
</dbReference>
<feature type="repeat" description="ANK" evidence="9">
    <location>
        <begin position="1423"/>
        <end position="1444"/>
    </location>
</feature>
<dbReference type="SUPFAM" id="SSF48403">
    <property type="entry name" value="Ankyrin repeat"/>
    <property type="match status" value="1"/>
</dbReference>
<dbReference type="Gene3D" id="1.25.40.20">
    <property type="entry name" value="Ankyrin repeat-containing domain"/>
    <property type="match status" value="1"/>
</dbReference>
<keyword evidence="3" id="KW-0808">Transferase</keyword>
<evidence type="ECO:0000256" key="8">
    <source>
        <dbReference type="ARBA" id="ARBA00023136"/>
    </source>
</evidence>
<proteinExistence type="predicted"/>
<dbReference type="EMBL" id="DF933811">
    <property type="protein sequence ID" value="GAM34260.1"/>
    <property type="molecule type" value="Genomic_DNA"/>
</dbReference>
<evidence type="ECO:0000259" key="13">
    <source>
        <dbReference type="Pfam" id="PF02434"/>
    </source>
</evidence>
<dbReference type="InterPro" id="IPR031359">
    <property type="entry name" value="NACHT_N"/>
</dbReference>
<dbReference type="PANTHER" id="PTHR10039:SF14">
    <property type="entry name" value="NACHT DOMAIN-CONTAINING PROTEIN"/>
    <property type="match status" value="1"/>
</dbReference>
<evidence type="ECO:0000256" key="5">
    <source>
        <dbReference type="ARBA" id="ARBA00022737"/>
    </source>
</evidence>
<dbReference type="InterPro" id="IPR027417">
    <property type="entry name" value="P-loop_NTPase"/>
</dbReference>
<evidence type="ECO:0000259" key="16">
    <source>
        <dbReference type="Pfam" id="PF23239"/>
    </source>
</evidence>
<dbReference type="Pfam" id="PF24883">
    <property type="entry name" value="NPHP3_N"/>
    <property type="match status" value="1"/>
</dbReference>
<organism evidence="18 19">
    <name type="scientific">Talaromyces pinophilus</name>
    <name type="common">Penicillium pinophilum</name>
    <dbReference type="NCBI Taxonomy" id="128442"/>
    <lineage>
        <taxon>Eukaryota</taxon>
        <taxon>Fungi</taxon>
        <taxon>Dikarya</taxon>
        <taxon>Ascomycota</taxon>
        <taxon>Pezizomycotina</taxon>
        <taxon>Eurotiomycetes</taxon>
        <taxon>Eurotiomycetidae</taxon>
        <taxon>Eurotiales</taxon>
        <taxon>Trichocomaceae</taxon>
        <taxon>Talaromyces</taxon>
        <taxon>Talaromyces sect. Talaromyces</taxon>
    </lineage>
</organism>
<feature type="domain" description="GPI inositol-deacylase winged helix" evidence="15">
    <location>
        <begin position="886"/>
        <end position="977"/>
    </location>
</feature>
<dbReference type="InterPro" id="IPR003378">
    <property type="entry name" value="Fringe-like_glycosylTrfase"/>
</dbReference>
<evidence type="ECO:0000259" key="14">
    <source>
        <dbReference type="Pfam" id="PF17100"/>
    </source>
</evidence>
<evidence type="ECO:0000256" key="1">
    <source>
        <dbReference type="ARBA" id="ARBA00004606"/>
    </source>
</evidence>
<evidence type="ECO:0000256" key="2">
    <source>
        <dbReference type="ARBA" id="ARBA00022676"/>
    </source>
</evidence>
<dbReference type="PANTHER" id="PTHR10039">
    <property type="entry name" value="AMELOGENIN"/>
    <property type="match status" value="1"/>
</dbReference>
<evidence type="ECO:0000256" key="9">
    <source>
        <dbReference type="PROSITE-ProRule" id="PRU00023"/>
    </source>
</evidence>
<dbReference type="InterPro" id="IPR054471">
    <property type="entry name" value="GPIID_WHD"/>
</dbReference>
<dbReference type="Pfam" id="PF23239">
    <property type="entry name" value="DUF7069"/>
    <property type="match status" value="1"/>
</dbReference>
<reference evidence="19" key="1">
    <citation type="journal article" date="2015" name="Genome Announc.">
        <title>Draft genome sequence of Talaromyces cellulolyticus strain Y-94, a source of lignocellulosic biomass-degrading enzymes.</title>
        <authorList>
            <person name="Fujii T."/>
            <person name="Koike H."/>
            <person name="Sawayama S."/>
            <person name="Yano S."/>
            <person name="Inoue H."/>
        </authorList>
    </citation>
    <scope>NUCLEOTIDE SEQUENCE [LARGE SCALE GENOMIC DNA]</scope>
    <source>
        <strain evidence="19">Y-94</strain>
    </source>
</reference>
<dbReference type="Gene3D" id="3.40.50.300">
    <property type="entry name" value="P-loop containing nucleotide triphosphate hydrolases"/>
    <property type="match status" value="1"/>
</dbReference>
<sequence>MKRKIWKMHQESRGGYGSSTRWFVFIDTDTFVEWENLLVLLSHLKDAKPIYIGSPVWLPKLQFAHGGSAYVLSYGAMKALNTPEKDDEEQQLYSQFGFNTTALCCGDEALARVLKSKGVNLKGYWPMFNGEVPTAVSFGKDLWCEPVISLHHLSGEDMQDLWQWLGKWKRMTISMELPKIAWTLLRSPALVAAFLFRKPRSRVALATSQEGAIEALLLLSLLVIIMMGLRDLFRGVRKKDEGQKRPGNAPPTTTLSATTSTTSTTLNAVQSVSQPTTQTTSNTTLSTSPSYVKRDLWDEAYEALRAENEDLIQKYEAIILEHDKQNNNATGQQLAPPKSSRREEQLRQIVSQKINEVDLAKWRIKAGNHSLVLRDQFEKAIKVIIATKEFISTAVSNEPHAALAWAGVCVFLPLLENPTRQSKDAQDCLETIPFVVRRLRVMERLIRPGSAQVQDAYQVDSLALIHDFEESASKLYRTILEFQIRVGRQYSESWATRYGRDVIKADDWAGLKSQINTLETKCTVLARDLSLEKIEADLQSSDLHIQLGFEQMQKELQRTATSIDHQTMLQSAWRQTDEEREVVQLFRNGNPYENQKNRIPKRVSETCNWVLENKKFLQWEQSQVPDLLWLSAKPGSGKSVVAKTLVDERLGANQPGYAVCYFFFKDISTYQRSPASAMAAILHQLFSAIPSLVRHALFPYELNGRELPSLLDVMFDILVDAAADPAVTQIVCVMDALDECDEHERLVLIEKITNFYRESKTFAPDQQPKLKFFLTSRPYDDIQFQFHQLIQEVPTIHLSGDEESAGISSEIDRVTIANVQKLAGEKGFDQDTTNFLLEKLLDVENRTYLWLSLIMDEIRTSHRRGNRREIERLVSELPRSVMDAYDSILNKSRDKQLARELLHIILGAKTPLSLEELSVATALAGDLSYNSYEDIGLESPGAFGRRIQNICGLFVTIDDGHVFLIHQTAKEYLVEKENKVSGDWRHTFRSNDSETLITSVCISLLSFECFAKDPFPDESNDGDVYDESDGGSGGSLAIHKSKQNRYVSDSYLKSHPFLDYAAKNWVEHCQECELESQEAWQPHITTLCDTRTLNYQRWFSIYWHANNRHLPEVMTSLNIAAEFKFLNILRRLLEQGEDPNEPDAQGATPLQRVANASKEATEILLKAGADVNAAGWDTPWITEVGEYGSQREVKKFCGTPLYMAISGDNLEVVECLIEGGASVDLPSAGIIPLTHTLIMARWNDDSMKIFRLLLDHGADATIKTSLPMIRNDLGWTPLHYAVHLGNIEAIELLIKHKNVNINERATMEEDVAVEISKDEDDEVLESPTVDERNMQDEVEKCKAVQASSENGEDSESDNELINYEHNKLVVDDDQVSNPSDNQGSDNHSDFETDSDGDSKLVEGEYYLGVNVSVSSSASSSIAQGSTPLHVAINGKKVKIIKLLL</sequence>
<comment type="subcellular location">
    <subcellularLocation>
        <location evidence="1">Membrane</location>
        <topology evidence="1">Single-pass type II membrane protein</topology>
    </subcellularLocation>
</comment>
<feature type="compositionally biased region" description="Polar residues" evidence="11">
    <location>
        <begin position="1375"/>
        <end position="1385"/>
    </location>
</feature>
<dbReference type="Gene3D" id="3.90.550.50">
    <property type="match status" value="1"/>
</dbReference>
<evidence type="ECO:0000259" key="15">
    <source>
        <dbReference type="Pfam" id="PF22939"/>
    </source>
</evidence>
<keyword evidence="6" id="KW-0735">Signal-anchor</keyword>
<evidence type="ECO:0000256" key="10">
    <source>
        <dbReference type="SAM" id="Coils"/>
    </source>
</evidence>
<feature type="domain" description="Nephrocystin 3-like N-terminal" evidence="17">
    <location>
        <begin position="605"/>
        <end position="777"/>
    </location>
</feature>
<dbReference type="Proteomes" id="UP000053095">
    <property type="component" value="Unassembled WGS sequence"/>
</dbReference>
<feature type="domain" description="Fringe-like glycosyltransferase" evidence="13">
    <location>
        <begin position="7"/>
        <end position="56"/>
    </location>
</feature>
<dbReference type="SMART" id="SM00248">
    <property type="entry name" value="ANK"/>
    <property type="match status" value="5"/>
</dbReference>
<dbReference type="InterPro" id="IPR056884">
    <property type="entry name" value="NPHP3-like_N"/>
</dbReference>
<feature type="region of interest" description="Disordered" evidence="11">
    <location>
        <begin position="1317"/>
        <end position="1337"/>
    </location>
</feature>
<dbReference type="Pfam" id="PF17100">
    <property type="entry name" value="NACHT_N"/>
    <property type="match status" value="1"/>
</dbReference>
<name>A0A6V8GYY9_TALPI</name>
<keyword evidence="9" id="KW-0040">ANK repeat</keyword>
<dbReference type="Pfam" id="PF12796">
    <property type="entry name" value="Ank_2"/>
    <property type="match status" value="1"/>
</dbReference>
<dbReference type="PROSITE" id="PS50088">
    <property type="entry name" value="ANK_REPEAT"/>
    <property type="match status" value="3"/>
</dbReference>
<keyword evidence="10" id="KW-0175">Coiled coil</keyword>
<evidence type="ECO:0000256" key="11">
    <source>
        <dbReference type="SAM" id="MobiDB-lite"/>
    </source>
</evidence>
<evidence type="ECO:0000256" key="3">
    <source>
        <dbReference type="ARBA" id="ARBA00022679"/>
    </source>
</evidence>
<comment type="caution">
    <text evidence="18">The sequence shown here is derived from an EMBL/GenBank/DDBJ whole genome shotgun (WGS) entry which is preliminary data.</text>
</comment>
<dbReference type="Pfam" id="PF02434">
    <property type="entry name" value="Fringe"/>
    <property type="match status" value="1"/>
</dbReference>
<feature type="domain" description="DUF7069" evidence="16">
    <location>
        <begin position="807"/>
        <end position="867"/>
    </location>
</feature>
<feature type="compositionally biased region" description="Low complexity" evidence="11">
    <location>
        <begin position="250"/>
        <end position="288"/>
    </location>
</feature>